<keyword evidence="4" id="KW-1185">Reference proteome</keyword>
<dbReference type="PANTHER" id="PTHR14241">
    <property type="entry name" value="INTERFERON-INDUCED PROTEIN 44"/>
    <property type="match status" value="1"/>
</dbReference>
<sequence length="535" mass="60674">MKIAYLQFYPSVVAEFKQLAPSNSSPVERQDYLPIMLSSLGYTDHDAQIHSSPEGASFSVCSMEEALKGRTLFDQAWPLRWKLPSVAALGQNLRPDRFQNFKRTVLALPLDSSMAMRTRLTWEQEKYLRNYFGEKKFCLLYKASVQEFAGQNLLYKCQDQGPTMVVVYSEKYVIGVYLQEGFQENKVSTTLFTIQETGLSPCALGPCLPLSLFRYEETSDFFILLDKKTVTISSEIRKVLRLPSLSGDTFIQECEAFRCDELLDERKTRGIVGLCSNLLDALRNYKPYGDLVHQTRILLLGPIGAGKSSFVNSVKSVFKGSITHQASVGCDRNGISDKYRTYSIMSKNDSGPLPFVLCDSLGLSENEGLHTDDICHILKGHTPDRYQFDFRKPITPNHPNYIHDPLLKDRIHCVVFVFDINSFNQLSCELVAKIKQIRRDLIKHGILHLALLTHVDSLTWITKGDLLDIYSCNPVKVKLGVFHRLFGFALSDILVVSNYDSEWQLDPVKNMLILSALKEILYTANGFLEDLPLNK</sequence>
<name>A0A0G2JZW5_RAT</name>
<dbReference type="InterPro" id="IPR006571">
    <property type="entry name" value="TLDc_dom"/>
</dbReference>
<proteinExistence type="inferred from homology"/>
<reference evidence="3" key="2">
    <citation type="submission" date="2025-08" db="UniProtKB">
        <authorList>
            <consortium name="Ensembl"/>
        </authorList>
    </citation>
    <scope>IDENTIFICATION</scope>
    <source>
        <strain evidence="3">Brown Norway</strain>
    </source>
</reference>
<protein>
    <submittedName>
        <fullName evidence="3">Interferon-induced protein 44</fullName>
    </submittedName>
</protein>
<accession>A0A0G2JZW5</accession>
<dbReference type="Ensembl" id="ENSRNOT00000084873.3">
    <property type="protein sequence ID" value="ENSRNOP00000071211.3"/>
    <property type="gene ID" value="ENSRNOG00000022218.8"/>
</dbReference>
<dbReference type="HOGENOM" id="CLU_049888_3_1_1"/>
<evidence type="ECO:0000313" key="5">
    <source>
        <dbReference type="RGD" id="1310523"/>
    </source>
</evidence>
<dbReference type="Proteomes" id="UP000002494">
    <property type="component" value="Chromosome 2"/>
</dbReference>
<gene>
    <name evidence="3 5" type="primary">Ifi44</name>
</gene>
<dbReference type="PANTHER" id="PTHR14241:SF3">
    <property type="entry name" value="INTERFERON-INDUCED PROTEIN 44"/>
    <property type="match status" value="1"/>
</dbReference>
<comment type="similarity">
    <text evidence="1">Belongs to the IFI44 family.</text>
</comment>
<reference evidence="3" key="1">
    <citation type="submission" date="2024-01" db="EMBL/GenBank/DDBJ databases">
        <title>GRCr8: a new rat reference genome assembly contstructed from accurate long reads and long range scaffolding.</title>
        <authorList>
            <person name="Doris P.A."/>
            <person name="Kalbfleisch T."/>
            <person name="Li K."/>
            <person name="Howe K."/>
            <person name="Wood J."/>
        </authorList>
    </citation>
    <scope>NUCLEOTIDE SEQUENCE [LARGE SCALE GENOMIC DNA]</scope>
    <source>
        <strain evidence="3">Brown Norway</strain>
    </source>
</reference>
<dbReference type="SUPFAM" id="SSF52540">
    <property type="entry name" value="P-loop containing nucleoside triphosphate hydrolases"/>
    <property type="match status" value="1"/>
</dbReference>
<dbReference type="Gene3D" id="3.40.50.300">
    <property type="entry name" value="P-loop containing nucleotide triphosphate hydrolases"/>
    <property type="match status" value="1"/>
</dbReference>
<evidence type="ECO:0000259" key="2">
    <source>
        <dbReference type="PROSITE" id="PS51886"/>
    </source>
</evidence>
<reference evidence="3" key="3">
    <citation type="submission" date="2025-09" db="UniProtKB">
        <authorList>
            <consortium name="Ensembl"/>
        </authorList>
    </citation>
    <scope>IDENTIFICATION</scope>
    <source>
        <strain evidence="3">Brown Norway</strain>
    </source>
</reference>
<dbReference type="InterPro" id="IPR027417">
    <property type="entry name" value="P-loop_NTPase"/>
</dbReference>
<dbReference type="PROSITE" id="PS51886">
    <property type="entry name" value="TLDC"/>
    <property type="match status" value="1"/>
</dbReference>
<dbReference type="GeneTree" id="ENSGT00940000162964"/>
<dbReference type="CDD" id="cd02019">
    <property type="entry name" value="NK"/>
    <property type="match status" value="1"/>
</dbReference>
<evidence type="ECO:0000313" key="3">
    <source>
        <dbReference type="Ensembl" id="ENSRNOP00000071211.3"/>
    </source>
</evidence>
<evidence type="ECO:0000256" key="1">
    <source>
        <dbReference type="ARBA" id="ARBA00009243"/>
    </source>
</evidence>
<feature type="domain" description="TLDc" evidence="2">
    <location>
        <begin position="114"/>
        <end position="260"/>
    </location>
</feature>
<dbReference type="Pfam" id="PF07534">
    <property type="entry name" value="TLD"/>
    <property type="match status" value="1"/>
</dbReference>
<organism evidence="3 4">
    <name type="scientific">Rattus norvegicus</name>
    <name type="common">Rat</name>
    <dbReference type="NCBI Taxonomy" id="10116"/>
    <lineage>
        <taxon>Eukaryota</taxon>
        <taxon>Metazoa</taxon>
        <taxon>Chordata</taxon>
        <taxon>Craniata</taxon>
        <taxon>Vertebrata</taxon>
        <taxon>Euteleostomi</taxon>
        <taxon>Mammalia</taxon>
        <taxon>Eutheria</taxon>
        <taxon>Euarchontoglires</taxon>
        <taxon>Glires</taxon>
        <taxon>Rodentia</taxon>
        <taxon>Myomorpha</taxon>
        <taxon>Muroidea</taxon>
        <taxon>Muridae</taxon>
        <taxon>Murinae</taxon>
        <taxon>Rattus</taxon>
    </lineage>
</organism>
<dbReference type="RGD" id="1310523">
    <property type="gene designation" value="Ifi44"/>
</dbReference>
<evidence type="ECO:0000313" key="4">
    <source>
        <dbReference type="Proteomes" id="UP000002494"/>
    </source>
</evidence>